<dbReference type="VEuPathDB" id="FungiDB:RhiirFUN_004419"/>
<sequence length="365" mass="40962">MQFTNEGQKSGWLTKLGGNSLRKTWKRRWFDLRGSYLYYYRQQNDTEPSGVINLSLFNSICQDSSATKKSQYCIRIEKVIRESDSINSNISYRETISIKKATLFLAFADSESEMQDWITILEKRLGGRNIVDIVLDRLELFNGMGIHRRQGSYGSLNSFYSRNSSFYSSGGSTSESTLSSRRPSLDSLSIDTPSLDSRSSIDSFHNGQSSVASTTISQKQSFSRPETPSSLVERLGIGQPILRKPASHSCLQDRRNVNGHNSSNNSKLVRKLSLTFKESPNRIPSAPLIMVHGENSKFTSSPDVVYFPKHCNKKKIEEDKLIGNPSPPSPATPIANGINEQDVSPFFSFAKLVKYYIPPKALHAF</sequence>
<proteinExistence type="predicted"/>
<dbReference type="OrthoDB" id="73680at2759"/>
<dbReference type="PROSITE" id="PS50003">
    <property type="entry name" value="PH_DOMAIN"/>
    <property type="match status" value="1"/>
</dbReference>
<protein>
    <recommendedName>
        <fullName evidence="2">PH domain-containing protein</fullName>
    </recommendedName>
</protein>
<reference evidence="3" key="1">
    <citation type="submission" date="2020-05" db="EMBL/GenBank/DDBJ databases">
        <authorList>
            <person name="Rincon C."/>
            <person name="Sanders R I."/>
            <person name="Robbins C."/>
            <person name="Chaturvedi A."/>
        </authorList>
    </citation>
    <scope>NUCLEOTIDE SEQUENCE</scope>
    <source>
        <strain evidence="3">CHB12</strain>
    </source>
</reference>
<evidence type="ECO:0000256" key="1">
    <source>
        <dbReference type="SAM" id="MobiDB-lite"/>
    </source>
</evidence>
<dbReference type="AlphaFoldDB" id="A0A915YQY6"/>
<feature type="region of interest" description="Disordered" evidence="1">
    <location>
        <begin position="243"/>
        <end position="265"/>
    </location>
</feature>
<dbReference type="SMART" id="SM00233">
    <property type="entry name" value="PH"/>
    <property type="match status" value="1"/>
</dbReference>
<dbReference type="Pfam" id="PF00169">
    <property type="entry name" value="PH"/>
    <property type="match status" value="1"/>
</dbReference>
<feature type="domain" description="PH" evidence="2">
    <location>
        <begin position="6"/>
        <end position="126"/>
    </location>
</feature>
<evidence type="ECO:0000259" key="2">
    <source>
        <dbReference type="PROSITE" id="PS50003"/>
    </source>
</evidence>
<evidence type="ECO:0000313" key="4">
    <source>
        <dbReference type="Proteomes" id="UP000684084"/>
    </source>
</evidence>
<feature type="compositionally biased region" description="Polar residues" evidence="1">
    <location>
        <begin position="190"/>
        <end position="230"/>
    </location>
</feature>
<dbReference type="InterPro" id="IPR001849">
    <property type="entry name" value="PH_domain"/>
</dbReference>
<organism evidence="3 4">
    <name type="scientific">Rhizophagus irregularis</name>
    <dbReference type="NCBI Taxonomy" id="588596"/>
    <lineage>
        <taxon>Eukaryota</taxon>
        <taxon>Fungi</taxon>
        <taxon>Fungi incertae sedis</taxon>
        <taxon>Mucoromycota</taxon>
        <taxon>Glomeromycotina</taxon>
        <taxon>Glomeromycetes</taxon>
        <taxon>Glomerales</taxon>
        <taxon>Glomeraceae</taxon>
        <taxon>Rhizophagus</taxon>
    </lineage>
</organism>
<dbReference type="InterPro" id="IPR051707">
    <property type="entry name" value="PI-Interact_SigTrans_Reg"/>
</dbReference>
<dbReference type="PANTHER" id="PTHR14336">
    <property type="entry name" value="TANDEM PH DOMAIN CONTAINING PROTEIN"/>
    <property type="match status" value="1"/>
</dbReference>
<gene>
    <name evidence="3" type="ORF">CHRIB12_LOCUS1459</name>
</gene>
<accession>A0A915YQY6</accession>
<dbReference type="EMBL" id="CAGKOT010000002">
    <property type="protein sequence ID" value="CAB5309980.1"/>
    <property type="molecule type" value="Genomic_DNA"/>
</dbReference>
<evidence type="ECO:0000313" key="3">
    <source>
        <dbReference type="EMBL" id="CAB5309980.1"/>
    </source>
</evidence>
<name>A0A915YQY6_9GLOM</name>
<feature type="region of interest" description="Disordered" evidence="1">
    <location>
        <begin position="169"/>
        <end position="231"/>
    </location>
</feature>
<dbReference type="Proteomes" id="UP000684084">
    <property type="component" value="Unassembled WGS sequence"/>
</dbReference>
<feature type="compositionally biased region" description="Low complexity" evidence="1">
    <location>
        <begin position="169"/>
        <end position="189"/>
    </location>
</feature>
<comment type="caution">
    <text evidence="3">The sequence shown here is derived from an EMBL/GenBank/DDBJ whole genome shotgun (WGS) entry which is preliminary data.</text>
</comment>